<dbReference type="eggNOG" id="ENOG5033TWP">
    <property type="taxonomic scope" value="Bacteria"/>
</dbReference>
<proteinExistence type="predicted"/>
<reference evidence="1 2" key="1">
    <citation type="journal article" date="2015" name="Antonie Van Leeuwenhoek">
        <title>Pseudooceanicola atlanticus gen. nov. sp. nov., isolated from surface seawater of the Atlantic Ocean and reclassification of Oceanicola batsensis, Oceanicola marinus, Oceanicola nitratireducens, Oceanicola nanhaiensis, Oceanicola antarcticus and Oceanicola flagellatus, as Pseudooceanicola batsensis comb. nov., Pseudooceanicola marinus comb. nov., Pseudooceanicola nitratireducens comb. nov., Pseudooceanicola nanhaiensis comb. nov., Pseudooceanicola antarcticus comb. nov., and Pseudooceanicola flagellatus comb. nov.</title>
        <authorList>
            <person name="Lai Q."/>
            <person name="Li G."/>
            <person name="Liu X."/>
            <person name="Du Y."/>
            <person name="Sun F."/>
            <person name="Shao Z."/>
        </authorList>
    </citation>
    <scope>NUCLEOTIDE SEQUENCE [LARGE SCALE GENOMIC DNA]</scope>
    <source>
        <strain evidence="1 2">22II-s11g</strain>
    </source>
</reference>
<accession>A0A0A0EB14</accession>
<evidence type="ECO:0000313" key="2">
    <source>
        <dbReference type="Proteomes" id="UP000030004"/>
    </source>
</evidence>
<organism evidence="1 2">
    <name type="scientific">Pseudooceanicola atlanticus</name>
    <dbReference type="NCBI Taxonomy" id="1461694"/>
    <lineage>
        <taxon>Bacteria</taxon>
        <taxon>Pseudomonadati</taxon>
        <taxon>Pseudomonadota</taxon>
        <taxon>Alphaproteobacteria</taxon>
        <taxon>Rhodobacterales</taxon>
        <taxon>Paracoccaceae</taxon>
        <taxon>Pseudooceanicola</taxon>
    </lineage>
</organism>
<protein>
    <recommendedName>
        <fullName evidence="3">Apea-like HEPN domain-containing protein</fullName>
    </recommendedName>
</protein>
<sequence>MAPSNKTIDDSVYKMTSFEGKISAADFEQDIAFVAYAGDDCRLIVGPIQVSGEAYVALSKCMGRPGSHAGSITLTGESADGSKFSSPHMEIRGLQSGSEGHEIRLGTGEASITVPRKVTSKEPTVALKLALRGFKSFRPSPVQAQLGRVVVQGANKVMSSDDVSGAIFVEFSGERPSDSWYHDAEALAEFVWKGLQFGHGGRLQIALLEVYRPEDVIATFYNGGGRPAHLPAIHFLDQSEFVAALVARFECEDTFPDAVWQAVGWLNNDSSIDEVRYLTLMTAIETILHSLVPDASSTLLRKTKFKPIRDALIQALATFGLNHDERDVLVSNIKQINRAPLSQKINAVIEKYGLPSDVFNQSLIRRLNKQRVSIVHQGKSLDDDNLWECMLYAREMIALIVFSELRYKGRYQSYAEGHEQRTLA</sequence>
<gene>
    <name evidence="1" type="ORF">ATO9_18505</name>
</gene>
<dbReference type="Proteomes" id="UP000030004">
    <property type="component" value="Unassembled WGS sequence"/>
</dbReference>
<comment type="caution">
    <text evidence="1">The sequence shown here is derived from an EMBL/GenBank/DDBJ whole genome shotgun (WGS) entry which is preliminary data.</text>
</comment>
<keyword evidence="2" id="KW-1185">Reference proteome</keyword>
<evidence type="ECO:0008006" key="3">
    <source>
        <dbReference type="Google" id="ProtNLM"/>
    </source>
</evidence>
<dbReference type="AlphaFoldDB" id="A0A0A0EB14"/>
<dbReference type="RefSeq" id="WP_043752761.1">
    <property type="nucleotide sequence ID" value="NZ_AQQX01000011.1"/>
</dbReference>
<dbReference type="OrthoDB" id="8253269at2"/>
<name>A0A0A0EB14_9RHOB</name>
<dbReference type="EMBL" id="AQQX01000011">
    <property type="protein sequence ID" value="KGM47390.1"/>
    <property type="molecule type" value="Genomic_DNA"/>
</dbReference>
<evidence type="ECO:0000313" key="1">
    <source>
        <dbReference type="EMBL" id="KGM47390.1"/>
    </source>
</evidence>